<gene>
    <name evidence="1" type="ORF">CEXT_597161</name>
</gene>
<sequence length="121" mass="13593">MRCGVVARRLITSRFTPKRLAAASHVMGQATHPFLNRAAGQIRPGRVGSETRAGRARIYLLFEMGGRDCQETRLPFSFPKRAWTSHFLPPSLPPLGLTNKTHYVIARHSTQINSFHNKLSL</sequence>
<evidence type="ECO:0000313" key="2">
    <source>
        <dbReference type="Proteomes" id="UP001054945"/>
    </source>
</evidence>
<protein>
    <submittedName>
        <fullName evidence="1">Uncharacterized protein</fullName>
    </submittedName>
</protein>
<name>A0AAV4U8N1_CAEEX</name>
<proteinExistence type="predicted"/>
<evidence type="ECO:0000313" key="1">
    <source>
        <dbReference type="EMBL" id="GIY54050.1"/>
    </source>
</evidence>
<reference evidence="1 2" key="1">
    <citation type="submission" date="2021-06" db="EMBL/GenBank/DDBJ databases">
        <title>Caerostris extrusa draft genome.</title>
        <authorList>
            <person name="Kono N."/>
            <person name="Arakawa K."/>
        </authorList>
    </citation>
    <scope>NUCLEOTIDE SEQUENCE [LARGE SCALE GENOMIC DNA]</scope>
</reference>
<comment type="caution">
    <text evidence="1">The sequence shown here is derived from an EMBL/GenBank/DDBJ whole genome shotgun (WGS) entry which is preliminary data.</text>
</comment>
<keyword evidence="2" id="KW-1185">Reference proteome</keyword>
<organism evidence="1 2">
    <name type="scientific">Caerostris extrusa</name>
    <name type="common">Bark spider</name>
    <name type="synonym">Caerostris bankana</name>
    <dbReference type="NCBI Taxonomy" id="172846"/>
    <lineage>
        <taxon>Eukaryota</taxon>
        <taxon>Metazoa</taxon>
        <taxon>Ecdysozoa</taxon>
        <taxon>Arthropoda</taxon>
        <taxon>Chelicerata</taxon>
        <taxon>Arachnida</taxon>
        <taxon>Araneae</taxon>
        <taxon>Araneomorphae</taxon>
        <taxon>Entelegynae</taxon>
        <taxon>Araneoidea</taxon>
        <taxon>Araneidae</taxon>
        <taxon>Caerostris</taxon>
    </lineage>
</organism>
<accession>A0AAV4U8N1</accession>
<dbReference type="EMBL" id="BPLR01012462">
    <property type="protein sequence ID" value="GIY54050.1"/>
    <property type="molecule type" value="Genomic_DNA"/>
</dbReference>
<dbReference type="Proteomes" id="UP001054945">
    <property type="component" value="Unassembled WGS sequence"/>
</dbReference>
<dbReference type="AlphaFoldDB" id="A0AAV4U8N1"/>